<dbReference type="GO" id="GO:0005634">
    <property type="term" value="C:nucleus"/>
    <property type="evidence" value="ECO:0007669"/>
    <property type="project" value="TreeGrafter"/>
</dbReference>
<evidence type="ECO:0000259" key="7">
    <source>
        <dbReference type="PROSITE" id="PS50011"/>
    </source>
</evidence>
<evidence type="ECO:0000256" key="6">
    <source>
        <dbReference type="SAM" id="MobiDB-lite"/>
    </source>
</evidence>
<evidence type="ECO:0000256" key="5">
    <source>
        <dbReference type="ARBA" id="ARBA00022840"/>
    </source>
</evidence>
<dbReference type="PANTHER" id="PTHR24345:SF91">
    <property type="entry name" value="SERINE_THREONINE-PROTEIN KINASE PLK4"/>
    <property type="match status" value="1"/>
</dbReference>
<protein>
    <recommendedName>
        <fullName evidence="7">Protein kinase domain-containing protein</fullName>
    </recommendedName>
</protein>
<dbReference type="Gene3D" id="1.10.510.10">
    <property type="entry name" value="Transferase(Phosphotransferase) domain 1"/>
    <property type="match status" value="1"/>
</dbReference>
<gene>
    <name evidence="8" type="ORF">Cvel_4006</name>
</gene>
<dbReference type="PROSITE" id="PS50011">
    <property type="entry name" value="PROTEIN_KINASE_DOM"/>
    <property type="match status" value="1"/>
</dbReference>
<evidence type="ECO:0000256" key="2">
    <source>
        <dbReference type="ARBA" id="ARBA00022679"/>
    </source>
</evidence>
<dbReference type="PANTHER" id="PTHR24345">
    <property type="entry name" value="SERINE/THREONINE-PROTEIN KINASE PLK"/>
    <property type="match status" value="1"/>
</dbReference>
<dbReference type="GO" id="GO:0005524">
    <property type="term" value="F:ATP binding"/>
    <property type="evidence" value="ECO:0007669"/>
    <property type="project" value="UniProtKB-KW"/>
</dbReference>
<keyword evidence="3" id="KW-0547">Nucleotide-binding</keyword>
<dbReference type="PhylomeDB" id="A0A0G4G0Q6"/>
<dbReference type="AlphaFoldDB" id="A0A0G4G0Q6"/>
<evidence type="ECO:0000256" key="1">
    <source>
        <dbReference type="ARBA" id="ARBA00022527"/>
    </source>
</evidence>
<dbReference type="SUPFAM" id="SSF56112">
    <property type="entry name" value="Protein kinase-like (PK-like)"/>
    <property type="match status" value="1"/>
</dbReference>
<evidence type="ECO:0000313" key="8">
    <source>
        <dbReference type="EMBL" id="CEM21403.1"/>
    </source>
</evidence>
<dbReference type="GO" id="GO:0004674">
    <property type="term" value="F:protein serine/threonine kinase activity"/>
    <property type="evidence" value="ECO:0007669"/>
    <property type="project" value="UniProtKB-KW"/>
</dbReference>
<sequence>MEPCVAEQRQASGESVTMEPCVAEQRQGSGESVTMEPSEEEKRKEELIKKFGPPEGWLPVFLQHPFKEFELRDYVISTFVRWSPYNPQTHEGRYQLYDMLEKAPKNEGEVKLYRDLCFDSQGTPLNVDEGFDRGRFCAVKRVPRNVVSRFEERKDPEQPLNDPGCARLLSHFLGARHVVTWYDCAFDDENVYFVSELANKGDLFNFLKVQNRLTENDIRFYMYQVLTGLDCLHSNDLAHLDISVENVILRGDGVCLLIDFGMAWHVANKGPILSGGRGKKQYMDPAMRTGGPFHAIPADIFSTGVTLLILLTVPRIDKYPWNVTDKRTCKYFRAFYDYGLKALLNHHGVLQYLSRPVVDIMEQMLNIDPAKRPSAAQLKLHPWFTAAPDARLQALMQADATRHPPPGSAPAAPISFLGQAAEQAALVPPVFPLLAAAPPLPDDDGDGNQMTD</sequence>
<keyword evidence="1" id="KW-0723">Serine/threonine-protein kinase</keyword>
<dbReference type="CDD" id="cd00180">
    <property type="entry name" value="PKc"/>
    <property type="match status" value="1"/>
</dbReference>
<keyword evidence="4" id="KW-0418">Kinase</keyword>
<evidence type="ECO:0000256" key="4">
    <source>
        <dbReference type="ARBA" id="ARBA00022777"/>
    </source>
</evidence>
<dbReference type="VEuPathDB" id="CryptoDB:Cvel_4006"/>
<accession>A0A0G4G0Q6</accession>
<evidence type="ECO:0000256" key="3">
    <source>
        <dbReference type="ARBA" id="ARBA00022741"/>
    </source>
</evidence>
<name>A0A0G4G0Q6_9ALVE</name>
<dbReference type="Pfam" id="PF00069">
    <property type="entry name" value="Pkinase"/>
    <property type="match status" value="1"/>
</dbReference>
<feature type="domain" description="Protein kinase" evidence="7">
    <location>
        <begin position="113"/>
        <end position="384"/>
    </location>
</feature>
<feature type="region of interest" description="Disordered" evidence="6">
    <location>
        <begin position="1"/>
        <end position="42"/>
    </location>
</feature>
<reference evidence="8" key="1">
    <citation type="submission" date="2014-11" db="EMBL/GenBank/DDBJ databases">
        <authorList>
            <person name="Otto D Thomas"/>
            <person name="Naeem Raeece"/>
        </authorList>
    </citation>
    <scope>NUCLEOTIDE SEQUENCE</scope>
</reference>
<dbReference type="EMBL" id="CDMZ01000784">
    <property type="protein sequence ID" value="CEM21403.1"/>
    <property type="molecule type" value="Genomic_DNA"/>
</dbReference>
<dbReference type="InterPro" id="IPR000719">
    <property type="entry name" value="Prot_kinase_dom"/>
</dbReference>
<organism evidence="8">
    <name type="scientific">Chromera velia CCMP2878</name>
    <dbReference type="NCBI Taxonomy" id="1169474"/>
    <lineage>
        <taxon>Eukaryota</taxon>
        <taxon>Sar</taxon>
        <taxon>Alveolata</taxon>
        <taxon>Colpodellida</taxon>
        <taxon>Chromeraceae</taxon>
        <taxon>Chromera</taxon>
    </lineage>
</organism>
<keyword evidence="5" id="KW-0067">ATP-binding</keyword>
<keyword evidence="2" id="KW-0808">Transferase</keyword>
<dbReference type="InterPro" id="IPR011009">
    <property type="entry name" value="Kinase-like_dom_sf"/>
</dbReference>
<proteinExistence type="predicted"/>